<feature type="transmembrane region" description="Helical" evidence="6">
    <location>
        <begin position="191"/>
        <end position="217"/>
    </location>
</feature>
<keyword evidence="8" id="KW-1185">Reference proteome</keyword>
<feature type="transmembrane region" description="Helical" evidence="6">
    <location>
        <begin position="282"/>
        <end position="307"/>
    </location>
</feature>
<feature type="transmembrane region" description="Helical" evidence="6">
    <location>
        <begin position="319"/>
        <end position="343"/>
    </location>
</feature>
<feature type="transmembrane region" description="Helical" evidence="6">
    <location>
        <begin position="43"/>
        <end position="65"/>
    </location>
</feature>
<dbReference type="Gene3D" id="1.20.1740.10">
    <property type="entry name" value="Amino acid/polyamine transporter I"/>
    <property type="match status" value="1"/>
</dbReference>
<dbReference type="GO" id="GO:0022857">
    <property type="term" value="F:transmembrane transporter activity"/>
    <property type="evidence" value="ECO:0007669"/>
    <property type="project" value="InterPro"/>
</dbReference>
<dbReference type="GO" id="GO:0016020">
    <property type="term" value="C:membrane"/>
    <property type="evidence" value="ECO:0007669"/>
    <property type="project" value="UniProtKB-SubCell"/>
</dbReference>
<dbReference type="EMBL" id="MU001631">
    <property type="protein sequence ID" value="KAF2487002.1"/>
    <property type="molecule type" value="Genomic_DNA"/>
</dbReference>
<name>A0A6A6Q3Z5_9PEZI</name>
<keyword evidence="4 6" id="KW-1133">Transmembrane helix</keyword>
<dbReference type="OrthoDB" id="3257095at2759"/>
<protein>
    <submittedName>
        <fullName evidence="7">Amino acid permease</fullName>
    </submittedName>
</protein>
<gene>
    <name evidence="7" type="ORF">BDY17DRAFT_244009</name>
</gene>
<feature type="transmembrane region" description="Helical" evidence="6">
    <location>
        <begin position="168"/>
        <end position="184"/>
    </location>
</feature>
<dbReference type="RefSeq" id="XP_033593571.1">
    <property type="nucleotide sequence ID" value="XM_033730491.1"/>
</dbReference>
<organism evidence="7 8">
    <name type="scientific">Neohortaea acidophila</name>
    <dbReference type="NCBI Taxonomy" id="245834"/>
    <lineage>
        <taxon>Eukaryota</taxon>
        <taxon>Fungi</taxon>
        <taxon>Dikarya</taxon>
        <taxon>Ascomycota</taxon>
        <taxon>Pezizomycotina</taxon>
        <taxon>Dothideomycetes</taxon>
        <taxon>Dothideomycetidae</taxon>
        <taxon>Mycosphaerellales</taxon>
        <taxon>Teratosphaeriaceae</taxon>
        <taxon>Neohortaea</taxon>
    </lineage>
</organism>
<dbReference type="InterPro" id="IPR002293">
    <property type="entry name" value="AA/rel_permease1"/>
</dbReference>
<dbReference type="Pfam" id="PF13520">
    <property type="entry name" value="AA_permease_2"/>
    <property type="match status" value="1"/>
</dbReference>
<sequence>MPSKSLASTVSDERTEIENAGNTYEDTMYMERLGKVQVVRRNFGFWTILGLTTSMLATWEAVYFANSTAMVDGGPASLVYGFIYTALGALTTAASLAELASMWPTSGGQYHWTAMLAPEKYKVFLSWLCGWVSTIGWISNACAGAFFVGTMIQGVLVQTDAGYEPHRWQGTLLIYAAIFVAFIVNSVGTRLLAVVEGIVFVLHLTGFLAILVPLLYFSRKGSSAAVWGTFTDAGGWGSDGLAWWIGLIGSNLVFIGIDGPAHLSEEVANAATVVPRAMIGTVLINAPLGWAVAIAFSYCIVPTFNAATSSPTGYDYMEVFYAAVGPAGMSGMASILIVMVWFATMNFLATASRQTWAFARDRGLPFSNYFAKVNKRLALPLRAIVLCSLIVCLIGLINIGSTAAFNAIVSLTEAGLFLSYLIPITLIMGKKIKGEEVKYGPWKMGKALGIFTNGFAAVFLVLSTFFSFFPPATPVTLVTMNWSIVVFSGFVILGLVWYAIRGRKQYHGPVVERAVVSVEPKV</sequence>
<keyword evidence="2" id="KW-0813">Transport</keyword>
<accession>A0A6A6Q3Z5</accession>
<feature type="transmembrane region" description="Helical" evidence="6">
    <location>
        <begin position="403"/>
        <end position="427"/>
    </location>
</feature>
<evidence type="ECO:0000256" key="2">
    <source>
        <dbReference type="ARBA" id="ARBA00022448"/>
    </source>
</evidence>
<dbReference type="GeneID" id="54471493"/>
<proteinExistence type="predicted"/>
<feature type="transmembrane region" description="Helical" evidence="6">
    <location>
        <begin position="77"/>
        <end position="103"/>
    </location>
</feature>
<comment type="subcellular location">
    <subcellularLocation>
        <location evidence="1">Membrane</location>
        <topology evidence="1">Multi-pass membrane protein</topology>
    </subcellularLocation>
</comment>
<dbReference type="AlphaFoldDB" id="A0A6A6Q3Z5"/>
<keyword evidence="3 6" id="KW-0812">Transmembrane</keyword>
<dbReference type="PANTHER" id="PTHR45649:SF14">
    <property type="entry name" value="GABA PERMEASE"/>
    <property type="match status" value="1"/>
</dbReference>
<reference evidence="7" key="1">
    <citation type="journal article" date="2020" name="Stud. Mycol.">
        <title>101 Dothideomycetes genomes: a test case for predicting lifestyles and emergence of pathogens.</title>
        <authorList>
            <person name="Haridas S."/>
            <person name="Albert R."/>
            <person name="Binder M."/>
            <person name="Bloem J."/>
            <person name="Labutti K."/>
            <person name="Salamov A."/>
            <person name="Andreopoulos B."/>
            <person name="Baker S."/>
            <person name="Barry K."/>
            <person name="Bills G."/>
            <person name="Bluhm B."/>
            <person name="Cannon C."/>
            <person name="Castanera R."/>
            <person name="Culley D."/>
            <person name="Daum C."/>
            <person name="Ezra D."/>
            <person name="Gonzalez J."/>
            <person name="Henrissat B."/>
            <person name="Kuo A."/>
            <person name="Liang C."/>
            <person name="Lipzen A."/>
            <person name="Lutzoni F."/>
            <person name="Magnuson J."/>
            <person name="Mondo S."/>
            <person name="Nolan M."/>
            <person name="Ohm R."/>
            <person name="Pangilinan J."/>
            <person name="Park H.-J."/>
            <person name="Ramirez L."/>
            <person name="Alfaro M."/>
            <person name="Sun H."/>
            <person name="Tritt A."/>
            <person name="Yoshinaga Y."/>
            <person name="Zwiers L.-H."/>
            <person name="Turgeon B."/>
            <person name="Goodwin S."/>
            <person name="Spatafora J."/>
            <person name="Crous P."/>
            <person name="Grigoriev I."/>
        </authorList>
    </citation>
    <scope>NUCLEOTIDE SEQUENCE</scope>
    <source>
        <strain evidence="7">CBS 113389</strain>
    </source>
</reference>
<feature type="transmembrane region" description="Helical" evidence="6">
    <location>
        <begin position="377"/>
        <end position="397"/>
    </location>
</feature>
<feature type="transmembrane region" description="Helical" evidence="6">
    <location>
        <begin position="241"/>
        <end position="261"/>
    </location>
</feature>
<evidence type="ECO:0000256" key="6">
    <source>
        <dbReference type="SAM" id="Phobius"/>
    </source>
</evidence>
<dbReference type="PANTHER" id="PTHR45649">
    <property type="entry name" value="AMINO-ACID PERMEASE BAT1"/>
    <property type="match status" value="1"/>
</dbReference>
<evidence type="ECO:0000313" key="8">
    <source>
        <dbReference type="Proteomes" id="UP000799767"/>
    </source>
</evidence>
<evidence type="ECO:0000256" key="5">
    <source>
        <dbReference type="ARBA" id="ARBA00023136"/>
    </source>
</evidence>
<dbReference type="Proteomes" id="UP000799767">
    <property type="component" value="Unassembled WGS sequence"/>
</dbReference>
<evidence type="ECO:0000256" key="1">
    <source>
        <dbReference type="ARBA" id="ARBA00004141"/>
    </source>
</evidence>
<evidence type="ECO:0000256" key="4">
    <source>
        <dbReference type="ARBA" id="ARBA00022989"/>
    </source>
</evidence>
<feature type="transmembrane region" description="Helical" evidence="6">
    <location>
        <begin position="448"/>
        <end position="469"/>
    </location>
</feature>
<keyword evidence="5 6" id="KW-0472">Membrane</keyword>
<feature type="transmembrane region" description="Helical" evidence="6">
    <location>
        <begin position="481"/>
        <end position="500"/>
    </location>
</feature>
<feature type="transmembrane region" description="Helical" evidence="6">
    <location>
        <begin position="124"/>
        <end position="148"/>
    </location>
</feature>
<evidence type="ECO:0000256" key="3">
    <source>
        <dbReference type="ARBA" id="ARBA00022692"/>
    </source>
</evidence>
<evidence type="ECO:0000313" key="7">
    <source>
        <dbReference type="EMBL" id="KAF2487002.1"/>
    </source>
</evidence>
<dbReference type="PIRSF" id="PIRSF006060">
    <property type="entry name" value="AA_transporter"/>
    <property type="match status" value="1"/>
</dbReference>